<protein>
    <submittedName>
        <fullName evidence="4">Methyltransferase domain-containing protein</fullName>
    </submittedName>
</protein>
<dbReference type="PANTHER" id="PTHR32026:SF10">
    <property type="entry name" value="METHYLTRANSFERASE-LIKE PROTEIN 24-RELATED"/>
    <property type="match status" value="1"/>
</dbReference>
<dbReference type="AlphaFoldDB" id="A0AAD4QEF2"/>
<keyword evidence="2" id="KW-0732">Signal</keyword>
<proteinExistence type="predicted"/>
<dbReference type="EMBL" id="WTXG01000229">
    <property type="protein sequence ID" value="KAI0290328.1"/>
    <property type="molecule type" value="Genomic_DNA"/>
</dbReference>
<evidence type="ECO:0000313" key="5">
    <source>
        <dbReference type="Proteomes" id="UP001203297"/>
    </source>
</evidence>
<feature type="compositionally biased region" description="Pro residues" evidence="1">
    <location>
        <begin position="334"/>
        <end position="350"/>
    </location>
</feature>
<evidence type="ECO:0000256" key="1">
    <source>
        <dbReference type="SAM" id="MobiDB-lite"/>
    </source>
</evidence>
<dbReference type="Pfam" id="PF13383">
    <property type="entry name" value="Methyltransf_22"/>
    <property type="match status" value="1"/>
</dbReference>
<organism evidence="4 5">
    <name type="scientific">Multifurca ochricompacta</name>
    <dbReference type="NCBI Taxonomy" id="376703"/>
    <lineage>
        <taxon>Eukaryota</taxon>
        <taxon>Fungi</taxon>
        <taxon>Dikarya</taxon>
        <taxon>Basidiomycota</taxon>
        <taxon>Agaricomycotina</taxon>
        <taxon>Agaricomycetes</taxon>
        <taxon>Russulales</taxon>
        <taxon>Russulaceae</taxon>
        <taxon>Multifurca</taxon>
    </lineage>
</organism>
<feature type="domain" description="Methyltransferase" evidence="3">
    <location>
        <begin position="103"/>
        <end position="240"/>
    </location>
</feature>
<evidence type="ECO:0000256" key="2">
    <source>
        <dbReference type="SAM" id="SignalP"/>
    </source>
</evidence>
<feature type="chain" id="PRO_5042044385" evidence="2">
    <location>
        <begin position="34"/>
        <end position="360"/>
    </location>
</feature>
<name>A0AAD4QEF2_9AGAM</name>
<gene>
    <name evidence="4" type="ORF">B0F90DRAFT_1653889</name>
</gene>
<evidence type="ECO:0000313" key="4">
    <source>
        <dbReference type="EMBL" id="KAI0290328.1"/>
    </source>
</evidence>
<evidence type="ECO:0000259" key="3">
    <source>
        <dbReference type="Pfam" id="PF13383"/>
    </source>
</evidence>
<dbReference type="InterPro" id="IPR025714">
    <property type="entry name" value="Methyltranfer_dom"/>
</dbReference>
<dbReference type="PANTHER" id="PTHR32026">
    <property type="entry name" value="METHYLTRANSFERASE-LIKE PROTEIN 24"/>
    <property type="match status" value="1"/>
</dbReference>
<dbReference type="Proteomes" id="UP001203297">
    <property type="component" value="Unassembled WGS sequence"/>
</dbReference>
<dbReference type="GO" id="GO:0032259">
    <property type="term" value="P:methylation"/>
    <property type="evidence" value="ECO:0007669"/>
    <property type="project" value="UniProtKB-KW"/>
</dbReference>
<keyword evidence="5" id="KW-1185">Reference proteome</keyword>
<sequence length="360" mass="40924">MLLPRRHPRFSFLLASLLTISLLLLLPRSPLAAFQPSSTPPNRSLRPSAANEGLAAKVRRSERSYQKMLRGRDALISKVGPTPRYVALFPPDKEPWPPYTVWDFFPPAFSCPHELERIGALGDGGKWVCGLSRLQEKENCVVYSVGTPDYASFEAELLARTRHCQLFVFDHTAREYWDSRGTAQRAHFKRYRVAGYDAQATNDSPKTHTLESLMRQNGHTHIDILKIDLEGWEFDTLTAFLIPSMEYSAEKPRVAPVSEMLLELHLWNREFLDLLNWWTVLERAGLRAVAREPNLVYQNYNRLQGAELAEYTFLNVAIPNVFISDDNHTSSSPLSPPARGPPEPAEPPVAPIHEDDEQIR</sequence>
<reference evidence="4" key="1">
    <citation type="journal article" date="2022" name="New Phytol.">
        <title>Evolutionary transition to the ectomycorrhizal habit in the genomes of a hyperdiverse lineage of mushroom-forming fungi.</title>
        <authorList>
            <person name="Looney B."/>
            <person name="Miyauchi S."/>
            <person name="Morin E."/>
            <person name="Drula E."/>
            <person name="Courty P.E."/>
            <person name="Kohler A."/>
            <person name="Kuo A."/>
            <person name="LaButti K."/>
            <person name="Pangilinan J."/>
            <person name="Lipzen A."/>
            <person name="Riley R."/>
            <person name="Andreopoulos W."/>
            <person name="He G."/>
            <person name="Johnson J."/>
            <person name="Nolan M."/>
            <person name="Tritt A."/>
            <person name="Barry K.W."/>
            <person name="Grigoriev I.V."/>
            <person name="Nagy L.G."/>
            <person name="Hibbett D."/>
            <person name="Henrissat B."/>
            <person name="Matheny P.B."/>
            <person name="Labbe J."/>
            <person name="Martin F.M."/>
        </authorList>
    </citation>
    <scope>NUCLEOTIDE SEQUENCE</scope>
    <source>
        <strain evidence="4">BPL690</strain>
    </source>
</reference>
<dbReference type="GO" id="GO:0008168">
    <property type="term" value="F:methyltransferase activity"/>
    <property type="evidence" value="ECO:0007669"/>
    <property type="project" value="UniProtKB-KW"/>
</dbReference>
<keyword evidence="4" id="KW-0808">Transferase</keyword>
<feature type="signal peptide" evidence="2">
    <location>
        <begin position="1"/>
        <end position="33"/>
    </location>
</feature>
<accession>A0AAD4QEF2</accession>
<comment type="caution">
    <text evidence="4">The sequence shown here is derived from an EMBL/GenBank/DDBJ whole genome shotgun (WGS) entry which is preliminary data.</text>
</comment>
<feature type="region of interest" description="Disordered" evidence="1">
    <location>
        <begin position="327"/>
        <end position="360"/>
    </location>
</feature>
<keyword evidence="4" id="KW-0489">Methyltransferase</keyword>
<dbReference type="InterPro" id="IPR026913">
    <property type="entry name" value="METTL24"/>
</dbReference>